<dbReference type="RefSeq" id="XP_003959508.1">
    <property type="nucleotide sequence ID" value="XM_003959459.1"/>
</dbReference>
<reference evidence="2 3" key="1">
    <citation type="journal article" date="2011" name="Proc. Natl. Acad. Sci. U.S.A.">
        <title>Evolutionary erosion of yeast sex chromosomes by mating-type switching accidents.</title>
        <authorList>
            <person name="Gordon J.L."/>
            <person name="Armisen D."/>
            <person name="Proux-Wera E."/>
            <person name="Oheigeartaigh S.S."/>
            <person name="Byrne K.P."/>
            <person name="Wolfe K.H."/>
        </authorList>
    </citation>
    <scope>NUCLEOTIDE SEQUENCE [LARGE SCALE GENOMIC DNA]</scope>
    <source>
        <strain evidence="3">ATCC 22294 / BCRC 22015 / CBS 2517 / CECT 1963 / NBRC 1671 / NRRL Y-8276</strain>
    </source>
</reference>
<evidence type="ECO:0000256" key="1">
    <source>
        <dbReference type="SAM" id="MobiDB-lite"/>
    </source>
</evidence>
<dbReference type="FunCoup" id="H2B173">
    <property type="interactions" value="31"/>
</dbReference>
<dbReference type="PANTHER" id="PTHR15615">
    <property type="match status" value="1"/>
</dbReference>
<dbReference type="InterPro" id="IPR013922">
    <property type="entry name" value="Cyclin_PHO80-like"/>
</dbReference>
<dbReference type="eggNOG" id="KOG1674">
    <property type="taxonomic scope" value="Eukaryota"/>
</dbReference>
<dbReference type="KEGG" id="kaf:KAFR_0K00180"/>
<sequence length="433" mass="48815">MISDIKRMVYNNSLLTGSISSELDDDDVFPSLNEFDLPLKAKVLRSRNFSELSGDQGEISKKVRFENTDDSSGTTDSYLSDDIYSESDHSKIGPIKASIEELLRNADEYNQLTEESLSGKALSRILSNVPPGTATFSETLSNFDLSDNELDGNYRLDPVSSYNTENSLDNILLDDALSGTENGPYHSSDTTSNSRRSTPLSNGTINNSPSEINKPFEIDQELSKFHALNIKSQPTFGSQDMDHLLYNKDKISLEQGYLLVEDAIITFEETISLLLTLSRENTNGILSPQAYKPDLTFDTFIMKNTPSLSYFDFIQRIQNKCMFGSVVYQSATWLLQLLFLQRESIDEPLKLKHQLQENEIHRIIIATIRIATKLIEDHIHSHQYFCKVCGISKRLLSKLEVTLLLCLKDEALMITSEKLAASVQILNELKSYL</sequence>
<feature type="compositionally biased region" description="Low complexity" evidence="1">
    <location>
        <begin position="187"/>
        <end position="198"/>
    </location>
</feature>
<gene>
    <name evidence="2" type="primary">KAFR0K00180</name>
    <name evidence="2" type="ORF">KAFR_0K00180</name>
</gene>
<dbReference type="PANTHER" id="PTHR15615:SF123">
    <property type="entry name" value="PHO85 CYCLIN-10-RELATED"/>
    <property type="match status" value="1"/>
</dbReference>
<dbReference type="Proteomes" id="UP000005220">
    <property type="component" value="Chromosome 11"/>
</dbReference>
<dbReference type="Gene3D" id="1.10.472.10">
    <property type="entry name" value="Cyclin-like"/>
    <property type="match status" value="1"/>
</dbReference>
<dbReference type="GO" id="GO:0000307">
    <property type="term" value="C:cyclin-dependent protein kinase holoenzyme complex"/>
    <property type="evidence" value="ECO:0007669"/>
    <property type="project" value="TreeGrafter"/>
</dbReference>
<dbReference type="InParanoid" id="H2B173"/>
<dbReference type="AlphaFoldDB" id="H2B173"/>
<accession>H2B173</accession>
<dbReference type="GO" id="GO:0005634">
    <property type="term" value="C:nucleus"/>
    <property type="evidence" value="ECO:0007669"/>
    <property type="project" value="TreeGrafter"/>
</dbReference>
<dbReference type="STRING" id="1071382.H2B173"/>
<proteinExistence type="predicted"/>
<keyword evidence="3" id="KW-1185">Reference proteome</keyword>
<feature type="region of interest" description="Disordered" evidence="1">
    <location>
        <begin position="179"/>
        <end position="212"/>
    </location>
</feature>
<dbReference type="GO" id="GO:0019901">
    <property type="term" value="F:protein kinase binding"/>
    <property type="evidence" value="ECO:0007669"/>
    <property type="project" value="InterPro"/>
</dbReference>
<feature type="compositionally biased region" description="Polar residues" evidence="1">
    <location>
        <begin position="199"/>
        <end position="211"/>
    </location>
</feature>
<dbReference type="Pfam" id="PF08613">
    <property type="entry name" value="Cyclin"/>
    <property type="match status" value="1"/>
</dbReference>
<organism evidence="2 3">
    <name type="scientific">Kazachstania africana (strain ATCC 22294 / BCRC 22015 / CBS 2517 / CECT 1963 / NBRC 1671 / NRRL Y-8276)</name>
    <name type="common">Yeast</name>
    <name type="synonym">Kluyveromyces africanus</name>
    <dbReference type="NCBI Taxonomy" id="1071382"/>
    <lineage>
        <taxon>Eukaryota</taxon>
        <taxon>Fungi</taxon>
        <taxon>Dikarya</taxon>
        <taxon>Ascomycota</taxon>
        <taxon>Saccharomycotina</taxon>
        <taxon>Saccharomycetes</taxon>
        <taxon>Saccharomycetales</taxon>
        <taxon>Saccharomycetaceae</taxon>
        <taxon>Kazachstania</taxon>
    </lineage>
</organism>
<protein>
    <submittedName>
        <fullName evidence="2">Uncharacterized protein</fullName>
    </submittedName>
</protein>
<dbReference type="EMBL" id="HE650831">
    <property type="protein sequence ID" value="CCF60373.1"/>
    <property type="molecule type" value="Genomic_DNA"/>
</dbReference>
<evidence type="ECO:0000313" key="2">
    <source>
        <dbReference type="EMBL" id="CCF60373.1"/>
    </source>
</evidence>
<dbReference type="OrthoDB" id="5304883at2759"/>
<evidence type="ECO:0000313" key="3">
    <source>
        <dbReference type="Proteomes" id="UP000005220"/>
    </source>
</evidence>
<dbReference type="GeneID" id="13886562"/>
<dbReference type="GO" id="GO:0016538">
    <property type="term" value="F:cyclin-dependent protein serine/threonine kinase regulator activity"/>
    <property type="evidence" value="ECO:0007669"/>
    <property type="project" value="TreeGrafter"/>
</dbReference>
<dbReference type="HOGENOM" id="CLU_043984_0_0_1"/>
<name>H2B173_KAZAF</name>